<organism evidence="1 2">
    <name type="scientific">Methylobacterium komagatae</name>
    <dbReference type="NCBI Taxonomy" id="374425"/>
    <lineage>
        <taxon>Bacteria</taxon>
        <taxon>Pseudomonadati</taxon>
        <taxon>Pseudomonadota</taxon>
        <taxon>Alphaproteobacteria</taxon>
        <taxon>Hyphomicrobiales</taxon>
        <taxon>Methylobacteriaceae</taxon>
        <taxon>Methylobacterium</taxon>
    </lineage>
</organism>
<accession>A0ABW2BEN4</accession>
<sequence length="239" mass="26600">MNVSLADQPSIAGNHLAQQINSNGYAVIENFVDPSDLRVAQQFVSDAIARNNGEYVGFSGTKDLGGTFLADLPQDPSFIELCRNIYESGVGKPAPDVNFYQILRCLSGSEAQNHSMMFHFDSYVLTALIPITVPAHGMPGRLVIHPNTRNIRKTYLGNLVDKALVDNPIAQNWFKKSYQKGADNVLRLTLKPGNLYLFWGYRSLHTNEACDADAIRATALLHYADPHADSRLKQMLRRH</sequence>
<dbReference type="SUPFAM" id="SSF51197">
    <property type="entry name" value="Clavaminate synthase-like"/>
    <property type="match status" value="1"/>
</dbReference>
<evidence type="ECO:0008006" key="3">
    <source>
        <dbReference type="Google" id="ProtNLM"/>
    </source>
</evidence>
<comment type="caution">
    <text evidence="1">The sequence shown here is derived from an EMBL/GenBank/DDBJ whole genome shotgun (WGS) entry which is preliminary data.</text>
</comment>
<dbReference type="EMBL" id="JBHSWN010000001">
    <property type="protein sequence ID" value="MFC6788431.1"/>
    <property type="molecule type" value="Genomic_DNA"/>
</dbReference>
<keyword evidence="2" id="KW-1185">Reference proteome</keyword>
<reference evidence="2" key="1">
    <citation type="journal article" date="2019" name="Int. J. Syst. Evol. Microbiol.">
        <title>The Global Catalogue of Microorganisms (GCM) 10K type strain sequencing project: providing services to taxonomists for standard genome sequencing and annotation.</title>
        <authorList>
            <consortium name="The Broad Institute Genomics Platform"/>
            <consortium name="The Broad Institute Genome Sequencing Center for Infectious Disease"/>
            <person name="Wu L."/>
            <person name="Ma J."/>
        </authorList>
    </citation>
    <scope>NUCLEOTIDE SEQUENCE [LARGE SCALE GENOMIC DNA]</scope>
    <source>
        <strain evidence="2">CCUG 48316</strain>
    </source>
</reference>
<proteinExistence type="predicted"/>
<evidence type="ECO:0000313" key="1">
    <source>
        <dbReference type="EMBL" id="MFC6788431.1"/>
    </source>
</evidence>
<protein>
    <recommendedName>
        <fullName evidence="3">Phytanoyl-CoA dioxygenase</fullName>
    </recommendedName>
</protein>
<dbReference type="Proteomes" id="UP001596292">
    <property type="component" value="Unassembled WGS sequence"/>
</dbReference>
<gene>
    <name evidence="1" type="ORF">ACFQE0_01565</name>
</gene>
<dbReference type="RefSeq" id="WP_378966459.1">
    <property type="nucleotide sequence ID" value="NZ_JBHSWN010000001.1"/>
</dbReference>
<evidence type="ECO:0000313" key="2">
    <source>
        <dbReference type="Proteomes" id="UP001596292"/>
    </source>
</evidence>
<name>A0ABW2BEN4_9HYPH</name>
<dbReference type="Gene3D" id="2.60.120.620">
    <property type="entry name" value="q2cbj1_9rhob like domain"/>
    <property type="match status" value="1"/>
</dbReference>